<accession>A0A9W4D3C4</accession>
<organism evidence="3 4">
    <name type="scientific">Blumeria graminis f. sp. triticale</name>
    <dbReference type="NCBI Taxonomy" id="1689686"/>
    <lineage>
        <taxon>Eukaryota</taxon>
        <taxon>Fungi</taxon>
        <taxon>Dikarya</taxon>
        <taxon>Ascomycota</taxon>
        <taxon>Pezizomycotina</taxon>
        <taxon>Leotiomycetes</taxon>
        <taxon>Erysiphales</taxon>
        <taxon>Erysiphaceae</taxon>
        <taxon>Blumeria</taxon>
    </lineage>
</organism>
<dbReference type="PANTHER" id="PTHR28229">
    <property type="entry name" value="TRANSLOCATION PROTEIN SEC66"/>
    <property type="match status" value="1"/>
</dbReference>
<comment type="caution">
    <text evidence="3">The sequence shown here is derived from an EMBL/GenBank/DDBJ whole genome shotgun (WGS) entry which is preliminary data.</text>
</comment>
<dbReference type="InterPro" id="IPR018624">
    <property type="entry name" value="Sec66"/>
</dbReference>
<name>A0A9W4D3C4_BLUGR</name>
<gene>
    <name evidence="3" type="ORF">BGTH12_LOCUS5323</name>
</gene>
<protein>
    <submittedName>
        <fullName evidence="3">BgTH12-05707</fullName>
    </submittedName>
</protein>
<proteinExistence type="predicted"/>
<keyword evidence="2" id="KW-1133">Transmembrane helix</keyword>
<feature type="region of interest" description="Disordered" evidence="1">
    <location>
        <begin position="202"/>
        <end position="236"/>
    </location>
</feature>
<keyword evidence="2" id="KW-0472">Membrane</keyword>
<sequence>MFHIDWVGLSVPLAYICVLVGSLITFSSVYRRRKAAASASLAPWFPPHIQRDIYLSLLHLEPENKDGKLLVVPDSLKRAALLRRALEDIHRIIQIRNAKQACSSLLQRGSVGDDLWQRFLRTENEMEEELGDVVIEANGLQPNWGQTIFQSANEMAANTTMRSKLDEIQLRAHSEKEFWEQRREHIQAEFMKELESEALCKDSKSKQLSDDDAVMVEGSGSLTGDKARSRSRKGKK</sequence>
<keyword evidence="2" id="KW-0812">Transmembrane</keyword>
<evidence type="ECO:0000313" key="4">
    <source>
        <dbReference type="Proteomes" id="UP000683417"/>
    </source>
</evidence>
<evidence type="ECO:0000256" key="2">
    <source>
        <dbReference type="SAM" id="Phobius"/>
    </source>
</evidence>
<dbReference type="EMBL" id="CAJHIT010000008">
    <property type="protein sequence ID" value="CAD6503965.1"/>
    <property type="molecule type" value="Genomic_DNA"/>
</dbReference>
<evidence type="ECO:0000256" key="1">
    <source>
        <dbReference type="SAM" id="MobiDB-lite"/>
    </source>
</evidence>
<reference evidence="3" key="1">
    <citation type="submission" date="2020-10" db="EMBL/GenBank/DDBJ databases">
        <authorList>
            <person name="Muller C M."/>
        </authorList>
    </citation>
    <scope>NUCLEOTIDE SEQUENCE</scope>
    <source>
        <strain evidence="3">THUN-12</strain>
    </source>
</reference>
<dbReference type="Pfam" id="PF09802">
    <property type="entry name" value="Sec66"/>
    <property type="match status" value="1"/>
</dbReference>
<dbReference type="GO" id="GO:0031204">
    <property type="term" value="P:post-translational protein targeting to membrane, translocation"/>
    <property type="evidence" value="ECO:0007669"/>
    <property type="project" value="InterPro"/>
</dbReference>
<dbReference type="AlphaFoldDB" id="A0A9W4D3C4"/>
<evidence type="ECO:0000313" key="3">
    <source>
        <dbReference type="EMBL" id="CAD6503965.1"/>
    </source>
</evidence>
<feature type="transmembrane region" description="Helical" evidence="2">
    <location>
        <begin position="6"/>
        <end position="26"/>
    </location>
</feature>
<dbReference type="Proteomes" id="UP000683417">
    <property type="component" value="Unassembled WGS sequence"/>
</dbReference>
<dbReference type="GO" id="GO:0031207">
    <property type="term" value="C:Sec62/Sec63 complex"/>
    <property type="evidence" value="ECO:0007669"/>
    <property type="project" value="InterPro"/>
</dbReference>
<dbReference type="PANTHER" id="PTHR28229:SF1">
    <property type="entry name" value="TRANSLOCATION PROTEIN SEC66"/>
    <property type="match status" value="1"/>
</dbReference>